<evidence type="ECO:0000313" key="1">
    <source>
        <dbReference type="EMBL" id="EDY96730.1"/>
    </source>
</evidence>
<name>B5CWT4_PHOPM</name>
<reference evidence="1 2" key="2">
    <citation type="submission" date="2008-08" db="EMBL/GenBank/DDBJ databases">
        <authorList>
            <person name="Fulton L."/>
            <person name="Clifton S."/>
            <person name="Fulton B."/>
            <person name="Xu J."/>
            <person name="Minx P."/>
            <person name="Pepin K.H."/>
            <person name="Johnson M."/>
            <person name="Thiruvilangam P."/>
            <person name="Bhonagiri V."/>
            <person name="Nash W.E."/>
            <person name="Mardis E.R."/>
            <person name="Wilson R.K."/>
        </authorList>
    </citation>
    <scope>NUCLEOTIDE SEQUENCE [LARGE SCALE GENOMIC DNA]</scope>
    <source>
        <strain evidence="2">DSM 17135 / JCM 12973 / M2</strain>
    </source>
</reference>
<gene>
    <name evidence="1" type="ORF">BACPLE_01173</name>
</gene>
<dbReference type="Proteomes" id="UP000003452">
    <property type="component" value="Unassembled WGS sequence"/>
</dbReference>
<protein>
    <submittedName>
        <fullName evidence="1">Uncharacterized protein</fullName>
    </submittedName>
</protein>
<dbReference type="AlphaFoldDB" id="B5CWT4"/>
<sequence>MQNHVGGKKIGQFLIGEGGRCGAGIAGLPLTDVFLHKLEIVGREAALIVFFQRAGLTEIVAGEIEGKAAHGIRIEQIGCAGADNGIVQTGTYVIKKAAVGRLCKAVAEVQQIGHIRTAEGECGHAERPALRTGFGEARECGRRKAGKLMGKELSDTGCQRRNGIEPGDGESDIFEELFIFIIFIISLISCNVGTDHVFIKGVGRGGIGCQKGNDTTVIPSTAGFQLLRGYHVIGIGRKD</sequence>
<evidence type="ECO:0000313" key="2">
    <source>
        <dbReference type="Proteomes" id="UP000003452"/>
    </source>
</evidence>
<comment type="caution">
    <text evidence="1">The sequence shown here is derived from an EMBL/GenBank/DDBJ whole genome shotgun (WGS) entry which is preliminary data.</text>
</comment>
<accession>B5CWT4</accession>
<dbReference type="EMBL" id="ABQC02000012">
    <property type="protein sequence ID" value="EDY96730.1"/>
    <property type="molecule type" value="Genomic_DNA"/>
</dbReference>
<reference evidence="1 2" key="1">
    <citation type="submission" date="2008-08" db="EMBL/GenBank/DDBJ databases">
        <title>Draft genome sequence of Bacteroides plebeius (DSM 17135).</title>
        <authorList>
            <person name="Sudarsanam P."/>
            <person name="Ley R."/>
            <person name="Guruge J."/>
            <person name="Turnbaugh P.J."/>
            <person name="Mahowald M."/>
            <person name="Liep D."/>
            <person name="Gordon J."/>
        </authorList>
    </citation>
    <scope>NUCLEOTIDE SEQUENCE [LARGE SCALE GENOMIC DNA]</scope>
    <source>
        <strain evidence="2">DSM 17135 / JCM 12973 / M2</strain>
    </source>
</reference>
<organism evidence="1 2">
    <name type="scientific">Phocaeicola plebeius (strain DSM 17135 / JCM 12973 / CCUG 54634 / M2)</name>
    <name type="common">Bacteroides plebeius</name>
    <dbReference type="NCBI Taxonomy" id="484018"/>
    <lineage>
        <taxon>Bacteria</taxon>
        <taxon>Pseudomonadati</taxon>
        <taxon>Bacteroidota</taxon>
        <taxon>Bacteroidia</taxon>
        <taxon>Bacteroidales</taxon>
        <taxon>Bacteroidaceae</taxon>
        <taxon>Phocaeicola</taxon>
    </lineage>
</organism>
<dbReference type="HOGENOM" id="CLU_1159290_0_0_10"/>
<proteinExistence type="predicted"/>